<feature type="domain" description="TonB-dependent receptor-like beta-barrel" evidence="13">
    <location>
        <begin position="228"/>
        <end position="605"/>
    </location>
</feature>
<evidence type="ECO:0000259" key="13">
    <source>
        <dbReference type="Pfam" id="PF00593"/>
    </source>
</evidence>
<evidence type="ECO:0000313" key="16">
    <source>
        <dbReference type="Proteomes" id="UP000251800"/>
    </source>
</evidence>
<keyword evidence="6" id="KW-0732">Signal</keyword>
<evidence type="ECO:0000259" key="14">
    <source>
        <dbReference type="Pfam" id="PF07715"/>
    </source>
</evidence>
<gene>
    <name evidence="15" type="ORF">DEH80_13590</name>
</gene>
<accession>A0A383XRJ8</accession>
<keyword evidence="16" id="KW-1185">Reference proteome</keyword>
<keyword evidence="10 11" id="KW-0998">Cell outer membrane</keyword>
<keyword evidence="9" id="KW-0675">Receptor</keyword>
<dbReference type="PROSITE" id="PS52016">
    <property type="entry name" value="TONB_DEPENDENT_REC_3"/>
    <property type="match status" value="1"/>
</dbReference>
<evidence type="ECO:0000256" key="6">
    <source>
        <dbReference type="ARBA" id="ARBA00022729"/>
    </source>
</evidence>
<dbReference type="Pfam" id="PF00593">
    <property type="entry name" value="TonB_dep_Rec_b-barrel"/>
    <property type="match status" value="1"/>
</dbReference>
<dbReference type="GO" id="GO:0009279">
    <property type="term" value="C:cell outer membrane"/>
    <property type="evidence" value="ECO:0007669"/>
    <property type="project" value="UniProtKB-SubCell"/>
</dbReference>
<evidence type="ECO:0000256" key="11">
    <source>
        <dbReference type="PROSITE-ProRule" id="PRU01360"/>
    </source>
</evidence>
<dbReference type="InterPro" id="IPR036942">
    <property type="entry name" value="Beta-barrel_TonB_sf"/>
</dbReference>
<dbReference type="OrthoDB" id="9815954at2"/>
<dbReference type="SUPFAM" id="SSF56935">
    <property type="entry name" value="Porins"/>
    <property type="match status" value="1"/>
</dbReference>
<dbReference type="InterPro" id="IPR039426">
    <property type="entry name" value="TonB-dep_rcpt-like"/>
</dbReference>
<dbReference type="Gene3D" id="2.40.170.20">
    <property type="entry name" value="TonB-dependent receptor, beta-barrel domain"/>
    <property type="match status" value="1"/>
</dbReference>
<dbReference type="PANTHER" id="PTHR30069">
    <property type="entry name" value="TONB-DEPENDENT OUTER MEMBRANE RECEPTOR"/>
    <property type="match status" value="1"/>
</dbReference>
<dbReference type="InterPro" id="IPR012910">
    <property type="entry name" value="Plug_dom"/>
</dbReference>
<evidence type="ECO:0000256" key="3">
    <source>
        <dbReference type="ARBA" id="ARBA00022448"/>
    </source>
</evidence>
<organism evidence="15 16">
    <name type="scientific">Abyssibacter profundi</name>
    <dbReference type="NCBI Taxonomy" id="2182787"/>
    <lineage>
        <taxon>Bacteria</taxon>
        <taxon>Pseudomonadati</taxon>
        <taxon>Pseudomonadota</taxon>
        <taxon>Gammaproteobacteria</taxon>
        <taxon>Chromatiales</taxon>
        <taxon>Oceanococcaceae</taxon>
        <taxon>Abyssibacter</taxon>
    </lineage>
</organism>
<dbReference type="AlphaFoldDB" id="A0A383XRJ8"/>
<evidence type="ECO:0000256" key="12">
    <source>
        <dbReference type="RuleBase" id="RU003357"/>
    </source>
</evidence>
<evidence type="ECO:0000256" key="2">
    <source>
        <dbReference type="ARBA" id="ARBA00008143"/>
    </source>
</evidence>
<keyword evidence="7 12" id="KW-0798">TonB box</keyword>
<evidence type="ECO:0000256" key="9">
    <source>
        <dbReference type="ARBA" id="ARBA00023170"/>
    </source>
</evidence>
<dbReference type="InterPro" id="IPR000531">
    <property type="entry name" value="Beta-barrel_TonB"/>
</dbReference>
<comment type="subcellular location">
    <subcellularLocation>
        <location evidence="1 11">Cell outer membrane</location>
        <topology evidence="1 11">Multi-pass membrane protein</topology>
    </subcellularLocation>
</comment>
<evidence type="ECO:0000256" key="8">
    <source>
        <dbReference type="ARBA" id="ARBA00023136"/>
    </source>
</evidence>
<name>A0A383XRJ8_9GAMM</name>
<evidence type="ECO:0000256" key="5">
    <source>
        <dbReference type="ARBA" id="ARBA00022692"/>
    </source>
</evidence>
<evidence type="ECO:0000256" key="4">
    <source>
        <dbReference type="ARBA" id="ARBA00022452"/>
    </source>
</evidence>
<evidence type="ECO:0000313" key="15">
    <source>
        <dbReference type="EMBL" id="PWN55252.1"/>
    </source>
</evidence>
<dbReference type="RefSeq" id="WP_109721056.1">
    <property type="nucleotide sequence ID" value="NZ_QEQK01000012.1"/>
</dbReference>
<keyword evidence="8 11" id="KW-0472">Membrane</keyword>
<keyword evidence="4 11" id="KW-1134">Transmembrane beta strand</keyword>
<comment type="caution">
    <text evidence="15">The sequence shown here is derived from an EMBL/GenBank/DDBJ whole genome shotgun (WGS) entry which is preliminary data.</text>
</comment>
<reference evidence="15 16" key="1">
    <citation type="submission" date="2018-05" db="EMBL/GenBank/DDBJ databases">
        <title>Abyssibacter profundi OUC007T gen. nov., sp. nov, a marine bacterium isolated from seawater of the Mariana Trench.</title>
        <authorList>
            <person name="Zhou S."/>
        </authorList>
    </citation>
    <scope>NUCLEOTIDE SEQUENCE [LARGE SCALE GENOMIC DNA]</scope>
    <source>
        <strain evidence="15 16">OUC007</strain>
    </source>
</reference>
<evidence type="ECO:0000256" key="1">
    <source>
        <dbReference type="ARBA" id="ARBA00004571"/>
    </source>
</evidence>
<evidence type="ECO:0000256" key="10">
    <source>
        <dbReference type="ARBA" id="ARBA00023237"/>
    </source>
</evidence>
<feature type="domain" description="TonB-dependent receptor plug" evidence="14">
    <location>
        <begin position="68"/>
        <end position="173"/>
    </location>
</feature>
<dbReference type="Gene3D" id="2.170.130.10">
    <property type="entry name" value="TonB-dependent receptor, plug domain"/>
    <property type="match status" value="1"/>
</dbReference>
<evidence type="ECO:0000256" key="7">
    <source>
        <dbReference type="ARBA" id="ARBA00023077"/>
    </source>
</evidence>
<keyword evidence="3 11" id="KW-0813">Transport</keyword>
<protein>
    <recommendedName>
        <fullName evidence="17">TonB-dependent receptor</fullName>
    </recommendedName>
</protein>
<evidence type="ECO:0008006" key="17">
    <source>
        <dbReference type="Google" id="ProtNLM"/>
    </source>
</evidence>
<dbReference type="GO" id="GO:0044718">
    <property type="term" value="P:siderophore transmembrane transport"/>
    <property type="evidence" value="ECO:0007669"/>
    <property type="project" value="TreeGrafter"/>
</dbReference>
<dbReference type="GO" id="GO:0015344">
    <property type="term" value="F:siderophore uptake transmembrane transporter activity"/>
    <property type="evidence" value="ECO:0007669"/>
    <property type="project" value="TreeGrafter"/>
</dbReference>
<sequence length="669" mass="73178">MLDSVRPLAKAGATASTWVRRGLPACLAGISAATFAHAPSNDLLNLDFDQLTEIMVSEASGFEQAPWDAPVNVTVITRENIRDFGWLTLSDALGSLAGLFARNDRNYDYLGTPLSGDYNSRYLLLIDGVRATDGIYNQALTGHTALIGLESVERIEYIAGPGSSLHGGNAYYGTINVVTVSGRDGGEAGFQVGSLGVARGYASMHEHLGRAQISVSGSRYKRSGDDVYYPEFDTPDQNRGVATGLDGETDENIYLRLAQGGTQLQLAYSDRHRDVSTASYEQAFNQPGSWTQDQSLLLSLKHDRQLGSATDLGVEASLNRYRYTGHYVYGASEDDLSVDVAKSLSVRLAGRIRHEVSAQLRLLAGLDWQRDTELLQQNLTPSTREFFLNRNDQREHAGLYVAGEWQPTERVTSHLGLRLDDDSISGSQFSPRLGVSVRFNDAVTAKLGLAQAYRPPNAYELYYEVPGEGGSRANPTLKSERIRTSEFSLNLRPAGRFQYRFYGYHATLSDLLVQVPIPTTGELIFVNGGNVHVTGLTSDATASFDSGATLRVGLAYTGYHMHHELVETETVTLSAINTNLTVPLLDHRVIAGVEGRYMAPIQGWRGESDAFGLVHLNLRAPNLPFGLEASLRIANLLDTDYGYVGGPEHLQTTLPQDGRSLLFGLRMDW</sequence>
<keyword evidence="5 11" id="KW-0812">Transmembrane</keyword>
<dbReference type="Pfam" id="PF07715">
    <property type="entry name" value="Plug"/>
    <property type="match status" value="1"/>
</dbReference>
<dbReference type="Proteomes" id="UP000251800">
    <property type="component" value="Unassembled WGS sequence"/>
</dbReference>
<dbReference type="InterPro" id="IPR037066">
    <property type="entry name" value="Plug_dom_sf"/>
</dbReference>
<comment type="similarity">
    <text evidence="2">Belongs to the TonB-dependent receptor family. Hemoglobin/haptoglobin binding protein subfamily.</text>
</comment>
<dbReference type="EMBL" id="QEQK01000012">
    <property type="protein sequence ID" value="PWN55252.1"/>
    <property type="molecule type" value="Genomic_DNA"/>
</dbReference>
<proteinExistence type="inferred from homology"/>
<dbReference type="PANTHER" id="PTHR30069:SF29">
    <property type="entry name" value="HEMOGLOBIN AND HEMOGLOBIN-HAPTOGLOBIN-BINDING PROTEIN 1-RELATED"/>
    <property type="match status" value="1"/>
</dbReference>